<protein>
    <submittedName>
        <fullName evidence="2">Uncharacterized protein</fullName>
    </submittedName>
</protein>
<proteinExistence type="predicted"/>
<feature type="non-terminal residue" evidence="2">
    <location>
        <position position="103"/>
    </location>
</feature>
<sequence>MLGTAVASADLFGIDIDVLHIFDHKDKKKKSDRKAKVGNQRGSGAKNSGGGLTGPNASTGPKAKVGASGSSGSSGLRQKWAPVSHPLRHLSRHRPTRPRNRRA</sequence>
<keyword evidence="3" id="KW-1185">Reference proteome</keyword>
<feature type="region of interest" description="Disordered" evidence="1">
    <location>
        <begin position="24"/>
        <end position="103"/>
    </location>
</feature>
<evidence type="ECO:0000256" key="1">
    <source>
        <dbReference type="SAM" id="MobiDB-lite"/>
    </source>
</evidence>
<feature type="compositionally biased region" description="Basic residues" evidence="1">
    <location>
        <begin position="86"/>
        <end position="103"/>
    </location>
</feature>
<evidence type="ECO:0000313" key="3">
    <source>
        <dbReference type="Proteomes" id="UP001558474"/>
    </source>
</evidence>
<reference evidence="2 3" key="1">
    <citation type="submission" date="2024-04" db="EMBL/GenBank/DDBJ databases">
        <title>Genomic Markers of Mycobacteria.</title>
        <authorList>
            <person name="Soliman M.S."/>
            <person name="Elkholy A."/>
            <person name="Soliman N.S."/>
            <person name="Abbas A."/>
            <person name="Khayrat S."/>
            <person name="Shawky S."/>
        </authorList>
    </citation>
    <scope>NUCLEOTIDE SEQUENCE [LARGE SCALE GENOMIC DNA]</scope>
    <source>
        <strain evidence="2 3">Egy-CU-AM5</strain>
    </source>
</reference>
<gene>
    <name evidence="2" type="ORF">ABFW12_32210</name>
</gene>
<comment type="caution">
    <text evidence="2">The sequence shown here is derived from an EMBL/GenBank/DDBJ whole genome shotgun (WGS) entry which is preliminary data.</text>
</comment>
<dbReference type="EMBL" id="JBDLOU010000125">
    <property type="protein sequence ID" value="MEX3742916.1"/>
    <property type="molecule type" value="Genomic_DNA"/>
</dbReference>
<name>A0ABV3VRN2_9MYCO</name>
<dbReference type="Proteomes" id="UP001558474">
    <property type="component" value="Unassembled WGS sequence"/>
</dbReference>
<organism evidence="2 3">
    <name type="scientific">Mycolicibacterium porcinum</name>
    <dbReference type="NCBI Taxonomy" id="39693"/>
    <lineage>
        <taxon>Bacteria</taxon>
        <taxon>Bacillati</taxon>
        <taxon>Actinomycetota</taxon>
        <taxon>Actinomycetes</taxon>
        <taxon>Mycobacteriales</taxon>
        <taxon>Mycobacteriaceae</taxon>
        <taxon>Mycolicibacterium</taxon>
    </lineage>
</organism>
<accession>A0ABV3VRN2</accession>
<evidence type="ECO:0000313" key="2">
    <source>
        <dbReference type="EMBL" id="MEX3742916.1"/>
    </source>
</evidence>